<comment type="similarity">
    <text evidence="3">Belongs to the RimP family.</text>
</comment>
<evidence type="ECO:0000313" key="6">
    <source>
        <dbReference type="EMBL" id="MDQ0203444.1"/>
    </source>
</evidence>
<evidence type="ECO:0000256" key="1">
    <source>
        <dbReference type="ARBA" id="ARBA00022490"/>
    </source>
</evidence>
<dbReference type="Pfam" id="PF02576">
    <property type="entry name" value="RimP_N"/>
    <property type="match status" value="1"/>
</dbReference>
<dbReference type="SUPFAM" id="SSF74942">
    <property type="entry name" value="YhbC-like, C-terminal domain"/>
    <property type="match status" value="1"/>
</dbReference>
<name>A0ABT9Y8H2_9FIRM</name>
<dbReference type="InterPro" id="IPR028998">
    <property type="entry name" value="RimP_C"/>
</dbReference>
<reference evidence="6 7" key="1">
    <citation type="submission" date="2023-07" db="EMBL/GenBank/DDBJ databases">
        <title>Genomic Encyclopedia of Type Strains, Phase IV (KMG-IV): sequencing the most valuable type-strain genomes for metagenomic binning, comparative biology and taxonomic classification.</title>
        <authorList>
            <person name="Goeker M."/>
        </authorList>
    </citation>
    <scope>NUCLEOTIDE SEQUENCE [LARGE SCALE GENOMIC DNA]</scope>
    <source>
        <strain evidence="6 7">DSM 16980</strain>
    </source>
</reference>
<feature type="domain" description="Ribosome maturation factor RimP N-terminal" evidence="4">
    <location>
        <begin position="15"/>
        <end position="83"/>
    </location>
</feature>
<dbReference type="RefSeq" id="WP_196604643.1">
    <property type="nucleotide sequence ID" value="NZ_CP116940.1"/>
</dbReference>
<dbReference type="PANTHER" id="PTHR33867">
    <property type="entry name" value="RIBOSOME MATURATION FACTOR RIMP"/>
    <property type="match status" value="1"/>
</dbReference>
<dbReference type="SUPFAM" id="SSF75420">
    <property type="entry name" value="YhbC-like, N-terminal domain"/>
    <property type="match status" value="1"/>
</dbReference>
<protein>
    <recommendedName>
        <fullName evidence="3">Ribosome maturation factor RimP</fullName>
    </recommendedName>
</protein>
<sequence>MAGRIEIEAEKLVLNLLAGTEYELVDLEYVKERDWYLRIFIDKKDGVDLDDCQGVSRMIDDELEKSGLLKESYILEVSSPGIDRPLKKDRDFEREMGKQVDVTAYKKINGAREIIGRLSAFSADAITLDDSLIIPRAQIASVRLHIEF</sequence>
<comment type="subcellular location">
    <subcellularLocation>
        <location evidence="3">Cytoplasm</location>
    </subcellularLocation>
</comment>
<evidence type="ECO:0000313" key="7">
    <source>
        <dbReference type="Proteomes" id="UP001239167"/>
    </source>
</evidence>
<evidence type="ECO:0000256" key="2">
    <source>
        <dbReference type="ARBA" id="ARBA00022517"/>
    </source>
</evidence>
<organism evidence="6 7">
    <name type="scientific">Pectinatus haikarae</name>
    <dbReference type="NCBI Taxonomy" id="349096"/>
    <lineage>
        <taxon>Bacteria</taxon>
        <taxon>Bacillati</taxon>
        <taxon>Bacillota</taxon>
        <taxon>Negativicutes</taxon>
        <taxon>Selenomonadales</taxon>
        <taxon>Selenomonadaceae</taxon>
        <taxon>Pectinatus</taxon>
    </lineage>
</organism>
<dbReference type="InterPro" id="IPR036847">
    <property type="entry name" value="RimP_C_sf"/>
</dbReference>
<feature type="domain" description="Ribosome maturation factor RimP C-terminal" evidence="5">
    <location>
        <begin position="86"/>
        <end position="148"/>
    </location>
</feature>
<accession>A0ABT9Y8H2</accession>
<evidence type="ECO:0000259" key="4">
    <source>
        <dbReference type="Pfam" id="PF02576"/>
    </source>
</evidence>
<dbReference type="CDD" id="cd01734">
    <property type="entry name" value="YlxS_C"/>
    <property type="match status" value="1"/>
</dbReference>
<gene>
    <name evidence="3" type="primary">rimP</name>
    <name evidence="6" type="ORF">J2S01_001160</name>
</gene>
<keyword evidence="2 3" id="KW-0690">Ribosome biogenesis</keyword>
<dbReference type="Gene3D" id="3.30.300.70">
    <property type="entry name" value="RimP-like superfamily, N-terminal"/>
    <property type="match status" value="1"/>
</dbReference>
<dbReference type="EMBL" id="JAUSUE010000006">
    <property type="protein sequence ID" value="MDQ0203444.1"/>
    <property type="molecule type" value="Genomic_DNA"/>
</dbReference>
<evidence type="ECO:0000259" key="5">
    <source>
        <dbReference type="Pfam" id="PF17384"/>
    </source>
</evidence>
<keyword evidence="1 3" id="KW-0963">Cytoplasm</keyword>
<dbReference type="Proteomes" id="UP001239167">
    <property type="component" value="Unassembled WGS sequence"/>
</dbReference>
<dbReference type="HAMAP" id="MF_01077">
    <property type="entry name" value="RimP"/>
    <property type="match status" value="1"/>
</dbReference>
<evidence type="ECO:0000256" key="3">
    <source>
        <dbReference type="HAMAP-Rule" id="MF_01077"/>
    </source>
</evidence>
<proteinExistence type="inferred from homology"/>
<keyword evidence="7" id="KW-1185">Reference proteome</keyword>
<dbReference type="InterPro" id="IPR003728">
    <property type="entry name" value="Ribosome_maturation_RimP"/>
</dbReference>
<dbReference type="InterPro" id="IPR028989">
    <property type="entry name" value="RimP_N"/>
</dbReference>
<dbReference type="Gene3D" id="2.30.30.180">
    <property type="entry name" value="Ribosome maturation factor RimP, C-terminal domain"/>
    <property type="match status" value="1"/>
</dbReference>
<dbReference type="InterPro" id="IPR035956">
    <property type="entry name" value="RimP_N_sf"/>
</dbReference>
<dbReference type="Pfam" id="PF17384">
    <property type="entry name" value="DUF150_C"/>
    <property type="match status" value="1"/>
</dbReference>
<comment type="function">
    <text evidence="3">Required for maturation of 30S ribosomal subunits.</text>
</comment>
<dbReference type="PANTHER" id="PTHR33867:SF1">
    <property type="entry name" value="RIBOSOME MATURATION FACTOR RIMP"/>
    <property type="match status" value="1"/>
</dbReference>
<comment type="caution">
    <text evidence="6">The sequence shown here is derived from an EMBL/GenBank/DDBJ whole genome shotgun (WGS) entry which is preliminary data.</text>
</comment>